<accession>A0A6N4WB36</accession>
<evidence type="ECO:0000313" key="1">
    <source>
        <dbReference type="EMBL" id="BBZ77965.1"/>
    </source>
</evidence>
<dbReference type="Proteomes" id="UP000467249">
    <property type="component" value="Chromosome"/>
</dbReference>
<sequence length="120" mass="13064">MTTNNTDSTVAWNALPAVVRTYLTAHRAREVDAAINTFTAEAAVTDEGHTVHGREAIRTWLATAGTEFTFTTEFTGATATDTAHVDVLQRLVGDFPGGVADLHYRFTLDNDLISRLVIEV</sequence>
<reference evidence="1 2" key="1">
    <citation type="journal article" date="2019" name="Emerg. Microbes Infect.">
        <title>Comprehensive subspecies identification of 175 nontuberculous mycobacteria species based on 7547 genomic profiles.</title>
        <authorList>
            <person name="Matsumoto Y."/>
            <person name="Kinjo T."/>
            <person name="Motooka D."/>
            <person name="Nabeya D."/>
            <person name="Jung N."/>
            <person name="Uechi K."/>
            <person name="Horii T."/>
            <person name="Iida T."/>
            <person name="Fujita J."/>
            <person name="Nakamura S."/>
        </authorList>
    </citation>
    <scope>NUCLEOTIDE SEQUENCE [LARGE SCALE GENOMIC DNA]</scope>
    <source>
        <strain evidence="1 2">JCM 30275</strain>
    </source>
</reference>
<organism evidence="1 2">
    <name type="scientific">Mycolicibacterium anyangense</name>
    <dbReference type="NCBI Taxonomy" id="1431246"/>
    <lineage>
        <taxon>Bacteria</taxon>
        <taxon>Bacillati</taxon>
        <taxon>Actinomycetota</taxon>
        <taxon>Actinomycetes</taxon>
        <taxon>Mycobacteriales</taxon>
        <taxon>Mycobacteriaceae</taxon>
        <taxon>Mycolicibacterium</taxon>
    </lineage>
</organism>
<dbReference type="RefSeq" id="WP_163805199.1">
    <property type="nucleotide sequence ID" value="NZ_AP022620.1"/>
</dbReference>
<dbReference type="EMBL" id="AP022620">
    <property type="protein sequence ID" value="BBZ77965.1"/>
    <property type="molecule type" value="Genomic_DNA"/>
</dbReference>
<proteinExistence type="predicted"/>
<name>A0A6N4WB36_9MYCO</name>
<keyword evidence="2" id="KW-1185">Reference proteome</keyword>
<evidence type="ECO:0000313" key="2">
    <source>
        <dbReference type="Proteomes" id="UP000467249"/>
    </source>
</evidence>
<dbReference type="SUPFAM" id="SSF54427">
    <property type="entry name" value="NTF2-like"/>
    <property type="match status" value="1"/>
</dbReference>
<dbReference type="Gene3D" id="3.10.450.50">
    <property type="match status" value="1"/>
</dbReference>
<protein>
    <submittedName>
        <fullName evidence="1">Uncharacterized protein</fullName>
    </submittedName>
</protein>
<dbReference type="InterPro" id="IPR032710">
    <property type="entry name" value="NTF2-like_dom_sf"/>
</dbReference>
<dbReference type="AlphaFoldDB" id="A0A6N4WB36"/>
<dbReference type="KEGG" id="many:MANY_33020"/>
<gene>
    <name evidence="1" type="ORF">MANY_33020</name>
</gene>